<keyword evidence="2" id="KW-1133">Transmembrane helix</keyword>
<sequence length="785" mass="81317">MADRATSIRDDARPATRTTTTTTTTAPLHFLGFVSSLSLLLSHLSYDDTLSILLLFLLVVFFGLLATPHRSSGDDRAPGLGRTGRHDGAIDEWGGGSGTIPWLFSVLLVGLLAFLARLVLVGIGESVGLILSNAVVVVALGVCCHLVFALWTQAHQQQQAADVRDHAAPEVTAAKSKAATRKDDVPRAGKGGDGGDKAALETASPSQRVKKVPTRVQAQPGEKQHSDLVAPRPTASPTASKTPKPPREGKLKASAKPAHPSMAGRGDFVPSWSAIFASSPKSRQVNSWLKNLPGAGGQFDEVLDVRMASSDGADKKKAKIEKKKKVEASENQGGVAGRDGREAGPSGETSKEKDLHAKGLPQRKEADVEGQGKAAPDKARAKGGQPSPLAHEPAKMSDQAVATSSKAKGDKSKEARQSDDPAKGAAEPSQDVKDQGAPKASDAKVPTIDKGKAKARNDVEAGPSTSTAKLDVKAQKTDKVEASSKATATAFAVGAAQTKSKQEERGAGSVLRLVDDAVRQLASQFPEMDADEVRRELGRLLGQATSAKAVTVDGQAGKNDKAAGQSPPSQAVGNKERSKGKEKAQADSEEQPEKPTNDGAAKKDQPGKGKVEADAAAAPGPGPGTSAKKASEAAARAKGKDKTKAKAQDDDVTDKLLQGYIEWRCKNGLGIGEVVGANGVKLDPVVLAQMVQGEGEGEKGGAKSISANPGKGTGIKDERDAPPGQDTAGASSTAKEATATPQHKGGQYTPSPSPSQAKGKGRSRTKAGATDDDRLIEMALRLNQA</sequence>
<feature type="transmembrane region" description="Helical" evidence="2">
    <location>
        <begin position="127"/>
        <end position="151"/>
    </location>
</feature>
<feature type="compositionally biased region" description="Basic and acidic residues" evidence="1">
    <location>
        <begin position="470"/>
        <end position="482"/>
    </location>
</feature>
<dbReference type="AlphaFoldDB" id="A0A061H6S5"/>
<feature type="region of interest" description="Disordered" evidence="1">
    <location>
        <begin position="165"/>
        <end position="267"/>
    </location>
</feature>
<protein>
    <submittedName>
        <fullName evidence="3">Uncharacterized protein</fullName>
    </submittedName>
</protein>
<evidence type="ECO:0000256" key="2">
    <source>
        <dbReference type="SAM" id="Phobius"/>
    </source>
</evidence>
<dbReference type="GeneID" id="19317988"/>
<proteinExistence type="predicted"/>
<name>A0A061H6S5_9BASI</name>
<feature type="compositionally biased region" description="Polar residues" evidence="1">
    <location>
        <begin position="279"/>
        <end position="289"/>
    </location>
</feature>
<feature type="region of interest" description="Disordered" evidence="1">
    <location>
        <begin position="693"/>
        <end position="785"/>
    </location>
</feature>
<feature type="compositionally biased region" description="Low complexity" evidence="1">
    <location>
        <begin position="614"/>
        <end position="636"/>
    </location>
</feature>
<feature type="compositionally biased region" description="Basic and acidic residues" evidence="1">
    <location>
        <begin position="574"/>
        <end position="613"/>
    </location>
</feature>
<reference evidence="3 4" key="1">
    <citation type="journal article" date="2013" name="Plant Cell">
        <title>The transition from a phytopathogenic smut ancestor to an anamorphic biocontrol agent deciphered by comparative whole-genome analysis.</title>
        <authorList>
            <person name="Lefebvre F."/>
            <person name="Joly D.L."/>
            <person name="Labbe C."/>
            <person name="Teichmann B."/>
            <person name="Linning R."/>
            <person name="Belzile F."/>
            <person name="Bakkeren G."/>
            <person name="Belanger R.R."/>
        </authorList>
    </citation>
    <scope>NUCLEOTIDE SEQUENCE [LARGE SCALE GENOMIC DNA]</scope>
    <source>
        <strain evidence="3 4">PF-1</strain>
    </source>
</reference>
<organism evidence="3 4">
    <name type="scientific">Pseudozyma flocculosa PF-1</name>
    <dbReference type="NCBI Taxonomy" id="1277687"/>
    <lineage>
        <taxon>Eukaryota</taxon>
        <taxon>Fungi</taxon>
        <taxon>Dikarya</taxon>
        <taxon>Basidiomycota</taxon>
        <taxon>Ustilaginomycotina</taxon>
        <taxon>Ustilaginomycetes</taxon>
        <taxon>Ustilaginales</taxon>
        <taxon>Ustilaginaceae</taxon>
        <taxon>Pseudozyma</taxon>
    </lineage>
</organism>
<dbReference type="EMBL" id="KE361634">
    <property type="protein sequence ID" value="EPQ28577.1"/>
    <property type="molecule type" value="Genomic_DNA"/>
</dbReference>
<evidence type="ECO:0000313" key="3">
    <source>
        <dbReference type="EMBL" id="EPQ28577.1"/>
    </source>
</evidence>
<feature type="region of interest" description="Disordered" evidence="1">
    <location>
        <begin position="279"/>
        <end position="485"/>
    </location>
</feature>
<feature type="compositionally biased region" description="Basic and acidic residues" evidence="1">
    <location>
        <begin position="638"/>
        <end position="649"/>
    </location>
</feature>
<feature type="transmembrane region" description="Helical" evidence="2">
    <location>
        <begin position="49"/>
        <end position="66"/>
    </location>
</feature>
<feature type="compositionally biased region" description="Basic and acidic residues" evidence="1">
    <location>
        <begin position="1"/>
        <end position="14"/>
    </location>
</feature>
<feature type="transmembrane region" description="Helical" evidence="2">
    <location>
        <begin position="26"/>
        <end position="42"/>
    </location>
</feature>
<evidence type="ECO:0000313" key="4">
    <source>
        <dbReference type="Proteomes" id="UP000053664"/>
    </source>
</evidence>
<gene>
    <name evidence="3" type="ORF">PFL1_03881</name>
</gene>
<evidence type="ECO:0000256" key="1">
    <source>
        <dbReference type="SAM" id="MobiDB-lite"/>
    </source>
</evidence>
<feature type="transmembrane region" description="Helical" evidence="2">
    <location>
        <begin position="100"/>
        <end position="120"/>
    </location>
</feature>
<feature type="compositionally biased region" description="Basic and acidic residues" evidence="1">
    <location>
        <begin position="349"/>
        <end position="367"/>
    </location>
</feature>
<dbReference type="HOGENOM" id="CLU_357197_0_0_1"/>
<keyword evidence="2" id="KW-0812">Transmembrane</keyword>
<feature type="compositionally biased region" description="Basic and acidic residues" evidence="1">
    <location>
        <begin position="447"/>
        <end position="459"/>
    </location>
</feature>
<feature type="region of interest" description="Disordered" evidence="1">
    <location>
        <begin position="1"/>
        <end position="20"/>
    </location>
</feature>
<dbReference type="Proteomes" id="UP000053664">
    <property type="component" value="Unassembled WGS sequence"/>
</dbReference>
<keyword evidence="2" id="KW-0472">Membrane</keyword>
<feature type="compositionally biased region" description="Basic residues" evidence="1">
    <location>
        <begin position="316"/>
        <end position="325"/>
    </location>
</feature>
<feature type="compositionally biased region" description="Basic and acidic residues" evidence="1">
    <location>
        <begin position="407"/>
        <end position="422"/>
    </location>
</feature>
<dbReference type="KEGG" id="pfp:PFL1_03881"/>
<feature type="region of interest" description="Disordered" evidence="1">
    <location>
        <begin position="543"/>
        <end position="653"/>
    </location>
</feature>
<feature type="compositionally biased region" description="Polar residues" evidence="1">
    <location>
        <begin position="728"/>
        <end position="741"/>
    </location>
</feature>
<dbReference type="RefSeq" id="XP_007879595.1">
    <property type="nucleotide sequence ID" value="XM_007881404.1"/>
</dbReference>
<accession>A0A061H6S5</accession>